<keyword evidence="1" id="KW-0812">Transmembrane</keyword>
<evidence type="ECO:0000313" key="3">
    <source>
        <dbReference type="Proteomes" id="UP000553059"/>
    </source>
</evidence>
<proteinExistence type="predicted"/>
<sequence>MKEDKIFEATRRAVEVPLEFTRSVVEHSKKLQNPSAKANKIGTAIGSWIGVGLLFIGVVQVLIGKPFWALGAFIAGITSIISNSISSHRKKK</sequence>
<accession>A0A7C7DCN7</accession>
<name>A0A7C7DCN7_9FIRM</name>
<organism evidence="2 3">
    <name type="scientific">Desulfitobacterium dehalogenans</name>
    <dbReference type="NCBI Taxonomy" id="36854"/>
    <lineage>
        <taxon>Bacteria</taxon>
        <taxon>Bacillati</taxon>
        <taxon>Bacillota</taxon>
        <taxon>Clostridia</taxon>
        <taxon>Eubacteriales</taxon>
        <taxon>Desulfitobacteriaceae</taxon>
        <taxon>Desulfitobacterium</taxon>
    </lineage>
</organism>
<comment type="caution">
    <text evidence="2">The sequence shown here is derived from an EMBL/GenBank/DDBJ whole genome shotgun (WGS) entry which is preliminary data.</text>
</comment>
<reference evidence="2 3" key="1">
    <citation type="journal article" date="2020" name="Biotechnol. Biofuels">
        <title>New insights from the biogas microbiome by comprehensive genome-resolved metagenomics of nearly 1600 species originating from multiple anaerobic digesters.</title>
        <authorList>
            <person name="Campanaro S."/>
            <person name="Treu L."/>
            <person name="Rodriguez-R L.M."/>
            <person name="Kovalovszki A."/>
            <person name="Ziels R.M."/>
            <person name="Maus I."/>
            <person name="Zhu X."/>
            <person name="Kougias P.G."/>
            <person name="Basile A."/>
            <person name="Luo G."/>
            <person name="Schluter A."/>
            <person name="Konstantinidis K.T."/>
            <person name="Angelidaki I."/>
        </authorList>
    </citation>
    <scope>NUCLEOTIDE SEQUENCE [LARGE SCALE GENOMIC DNA]</scope>
    <source>
        <strain evidence="2">AS05jafATM_4</strain>
    </source>
</reference>
<evidence type="ECO:0000256" key="1">
    <source>
        <dbReference type="SAM" id="Phobius"/>
    </source>
</evidence>
<keyword evidence="1" id="KW-0472">Membrane</keyword>
<feature type="transmembrane region" description="Helical" evidence="1">
    <location>
        <begin position="67"/>
        <end position="86"/>
    </location>
</feature>
<evidence type="ECO:0000313" key="2">
    <source>
        <dbReference type="EMBL" id="HHY28997.1"/>
    </source>
</evidence>
<dbReference type="Proteomes" id="UP000553059">
    <property type="component" value="Unassembled WGS sequence"/>
</dbReference>
<dbReference type="EMBL" id="DUTF01000424">
    <property type="protein sequence ID" value="HHY28997.1"/>
    <property type="molecule type" value="Genomic_DNA"/>
</dbReference>
<feature type="transmembrane region" description="Helical" evidence="1">
    <location>
        <begin position="41"/>
        <end position="61"/>
    </location>
</feature>
<protein>
    <submittedName>
        <fullName evidence="2">Uncharacterized protein</fullName>
    </submittedName>
</protein>
<dbReference type="AlphaFoldDB" id="A0A7C7DCN7"/>
<keyword evidence="1" id="KW-1133">Transmembrane helix</keyword>
<gene>
    <name evidence="2" type="ORF">GX523_20065</name>
</gene>